<evidence type="ECO:0000256" key="2">
    <source>
        <dbReference type="ARBA" id="ARBA00005308"/>
    </source>
</evidence>
<protein>
    <submittedName>
        <fullName evidence="9">CSON014781 protein</fullName>
    </submittedName>
</protein>
<name>A0A336M0I8_CULSO</name>
<dbReference type="PANTHER" id="PTHR31815">
    <property type="entry name" value="AGAP005329-PA"/>
    <property type="match status" value="1"/>
</dbReference>
<keyword evidence="3 7" id="KW-0812">Transmembrane</keyword>
<accession>A0A336M0I8</accession>
<evidence type="ECO:0000256" key="6">
    <source>
        <dbReference type="SAM" id="MobiDB-lite"/>
    </source>
</evidence>
<feature type="region of interest" description="Disordered" evidence="6">
    <location>
        <begin position="1"/>
        <end position="25"/>
    </location>
</feature>
<sequence>MPVRRPAKLAHSSRRGEAMGPIRKADPTSGATFNVQVVKGKMSGKCLVHACRALTIGLTLMFIGAGMATIGYYTNTHAHELRANGTVAQFRFKNENRGLHLNNLSYLGPIIMGVGGFIVVAACVITFEMRDSAAKVMPARLVVGGQNSSKTGTQPVRRGKSMTKAQWEQQLGVFRASPAEALAERRAQTAALIHFSKNFGSPKPVPMRRMSKSDSVPNIFQAVHSENSRDHSPIIEHCMAEYLAEKHHRRSRRRSRPSNSLVQRSTRDNFLRPSTMMKMHKTAISFDESGVFGCRKDSMTSSPQGSVKFDLTPLVINDQEVYRNQRMKPRRSDTAKRHVLSRQKPIEDELTGVHKYHGQRRRSSALSDSPSHRRSNKMHRQHSSDSRCPVSAEASPSLEQKFRSQISVCSEPPPVLSCQSSIDPVVPEEHTTDAEKSDNEQKTDDNEIDEKSSKSKKLHRSSSTKSYKEKKKLEARKNNEIARLFAIQALKQRLENEHDIEVISERRQKNFVAECNTEPFINSESVTTTTTTTTTKDNTIIQVDDGNETIINIPEQAESEIQTENEVIK</sequence>
<dbReference type="EMBL" id="UFQT01000086">
    <property type="protein sequence ID" value="SSX19488.1"/>
    <property type="molecule type" value="Genomic_DNA"/>
</dbReference>
<keyword evidence="5 7" id="KW-0472">Membrane</keyword>
<feature type="compositionally biased region" description="Basic and acidic residues" evidence="6">
    <location>
        <begin position="427"/>
        <end position="453"/>
    </location>
</feature>
<evidence type="ECO:0000256" key="4">
    <source>
        <dbReference type="ARBA" id="ARBA00022989"/>
    </source>
</evidence>
<feature type="transmembrane region" description="Helical" evidence="7">
    <location>
        <begin position="51"/>
        <end position="73"/>
    </location>
</feature>
<evidence type="ECO:0000256" key="5">
    <source>
        <dbReference type="ARBA" id="ARBA00023136"/>
    </source>
</evidence>
<feature type="compositionally biased region" description="Basic residues" evidence="6">
    <location>
        <begin position="246"/>
        <end position="256"/>
    </location>
</feature>
<dbReference type="InterPro" id="IPR018787">
    <property type="entry name" value="DUF2371_TMEM200"/>
</dbReference>
<evidence type="ECO:0000313" key="9">
    <source>
        <dbReference type="EMBL" id="SSX19488.1"/>
    </source>
</evidence>
<dbReference type="GO" id="GO:0016020">
    <property type="term" value="C:membrane"/>
    <property type="evidence" value="ECO:0007669"/>
    <property type="project" value="UniProtKB-SubCell"/>
</dbReference>
<comment type="subcellular location">
    <subcellularLocation>
        <location evidence="1">Membrane</location>
        <topology evidence="1">Multi-pass membrane protein</topology>
    </subcellularLocation>
</comment>
<reference evidence="8" key="1">
    <citation type="submission" date="2018-04" db="EMBL/GenBank/DDBJ databases">
        <authorList>
            <person name="Go L.Y."/>
            <person name="Mitchell J.A."/>
        </authorList>
    </citation>
    <scope>NUCLEOTIDE SEQUENCE</scope>
    <source>
        <tissue evidence="8">Whole organism</tissue>
    </source>
</reference>
<feature type="compositionally biased region" description="Basic residues" evidence="6">
    <location>
        <begin position="1"/>
        <end position="13"/>
    </location>
</feature>
<feature type="transmembrane region" description="Helical" evidence="7">
    <location>
        <begin position="106"/>
        <end position="127"/>
    </location>
</feature>
<evidence type="ECO:0000313" key="8">
    <source>
        <dbReference type="EMBL" id="SSW99106.1"/>
    </source>
</evidence>
<dbReference type="PANTHER" id="PTHR31815:SF1">
    <property type="entry name" value="TRANSMEMBRANE PROTEIN 200C"/>
    <property type="match status" value="1"/>
</dbReference>
<organism evidence="9">
    <name type="scientific">Culicoides sonorensis</name>
    <name type="common">Biting midge</name>
    <dbReference type="NCBI Taxonomy" id="179676"/>
    <lineage>
        <taxon>Eukaryota</taxon>
        <taxon>Metazoa</taxon>
        <taxon>Ecdysozoa</taxon>
        <taxon>Arthropoda</taxon>
        <taxon>Hexapoda</taxon>
        <taxon>Insecta</taxon>
        <taxon>Pterygota</taxon>
        <taxon>Neoptera</taxon>
        <taxon>Endopterygota</taxon>
        <taxon>Diptera</taxon>
        <taxon>Nematocera</taxon>
        <taxon>Chironomoidea</taxon>
        <taxon>Ceratopogonidae</taxon>
        <taxon>Ceratopogoninae</taxon>
        <taxon>Culicoides</taxon>
        <taxon>Monoculicoides</taxon>
    </lineage>
</organism>
<dbReference type="AlphaFoldDB" id="A0A336M0I8"/>
<dbReference type="VEuPathDB" id="VectorBase:CSON014781"/>
<feature type="region of interest" description="Disordered" evidence="6">
    <location>
        <begin position="245"/>
        <end position="273"/>
    </location>
</feature>
<proteinExistence type="inferred from homology"/>
<comment type="similarity">
    <text evidence="2">Belongs to the TMEM200 family.</text>
</comment>
<gene>
    <name evidence="9" type="primary">CSON014781</name>
</gene>
<feature type="region of interest" description="Disordered" evidence="6">
    <location>
        <begin position="320"/>
        <end position="396"/>
    </location>
</feature>
<feature type="compositionally biased region" description="Basic residues" evidence="6">
    <location>
        <begin position="454"/>
        <end position="470"/>
    </location>
</feature>
<reference evidence="9" key="2">
    <citation type="submission" date="2018-07" db="EMBL/GenBank/DDBJ databases">
        <authorList>
            <person name="Quirk P.G."/>
            <person name="Krulwich T.A."/>
        </authorList>
    </citation>
    <scope>NUCLEOTIDE SEQUENCE</scope>
</reference>
<evidence type="ECO:0000256" key="1">
    <source>
        <dbReference type="ARBA" id="ARBA00004141"/>
    </source>
</evidence>
<evidence type="ECO:0000256" key="3">
    <source>
        <dbReference type="ARBA" id="ARBA00022692"/>
    </source>
</evidence>
<feature type="compositionally biased region" description="Basic residues" evidence="6">
    <location>
        <begin position="372"/>
        <end position="381"/>
    </location>
</feature>
<evidence type="ECO:0000256" key="7">
    <source>
        <dbReference type="SAM" id="Phobius"/>
    </source>
</evidence>
<dbReference type="EMBL" id="UFQS01000086">
    <property type="protein sequence ID" value="SSW99106.1"/>
    <property type="molecule type" value="Genomic_DNA"/>
</dbReference>
<keyword evidence="4 7" id="KW-1133">Transmembrane helix</keyword>
<feature type="region of interest" description="Disordered" evidence="6">
    <location>
        <begin position="413"/>
        <end position="472"/>
    </location>
</feature>
<dbReference type="Pfam" id="PF10177">
    <property type="entry name" value="DUF2371"/>
    <property type="match status" value="1"/>
</dbReference>
<feature type="compositionally biased region" description="Basic residues" evidence="6">
    <location>
        <begin position="354"/>
        <end position="363"/>
    </location>
</feature>